<dbReference type="GO" id="GO:0016020">
    <property type="term" value="C:membrane"/>
    <property type="evidence" value="ECO:0007669"/>
    <property type="project" value="UniProtKB-SubCell"/>
</dbReference>
<organism evidence="11 12">
    <name type="scientific">Talaromyces rugulosus</name>
    <name type="common">Penicillium rugulosum</name>
    <dbReference type="NCBI Taxonomy" id="121627"/>
    <lineage>
        <taxon>Eukaryota</taxon>
        <taxon>Fungi</taxon>
        <taxon>Dikarya</taxon>
        <taxon>Ascomycota</taxon>
        <taxon>Pezizomycotina</taxon>
        <taxon>Eurotiomycetes</taxon>
        <taxon>Eurotiomycetidae</taxon>
        <taxon>Eurotiales</taxon>
        <taxon>Trichocomaceae</taxon>
        <taxon>Talaromyces</taxon>
        <taxon>Talaromyces sect. Islandici</taxon>
    </lineage>
</organism>
<keyword evidence="12" id="KW-1185">Reference proteome</keyword>
<evidence type="ECO:0000256" key="4">
    <source>
        <dbReference type="ARBA" id="ARBA00022692"/>
    </source>
</evidence>
<evidence type="ECO:0000256" key="3">
    <source>
        <dbReference type="ARBA" id="ARBA00022448"/>
    </source>
</evidence>
<evidence type="ECO:0000256" key="5">
    <source>
        <dbReference type="ARBA" id="ARBA00022737"/>
    </source>
</evidence>
<keyword evidence="8 9" id="KW-0472">Membrane</keyword>
<evidence type="ECO:0000313" key="12">
    <source>
        <dbReference type="Proteomes" id="UP000509510"/>
    </source>
</evidence>
<feature type="repeat" description="Solcar" evidence="9">
    <location>
        <begin position="103"/>
        <end position="194"/>
    </location>
</feature>
<gene>
    <name evidence="11" type="ORF">TRUGW13939_09970</name>
</gene>
<dbReference type="Proteomes" id="UP000509510">
    <property type="component" value="Chromosome V"/>
</dbReference>
<evidence type="ECO:0000256" key="6">
    <source>
        <dbReference type="ARBA" id="ARBA00022792"/>
    </source>
</evidence>
<protein>
    <recommendedName>
        <fullName evidence="13">Mitochondrial thiamine pyrophosphate carrier 1</fullName>
    </recommendedName>
</protein>
<evidence type="ECO:0000256" key="7">
    <source>
        <dbReference type="ARBA" id="ARBA00022989"/>
    </source>
</evidence>
<dbReference type="AlphaFoldDB" id="A0A7H8RBF4"/>
<keyword evidence="6" id="KW-0999">Mitochondrion inner membrane</keyword>
<comment type="similarity">
    <text evidence="2 10">Belongs to the mitochondrial carrier (TC 2.A.29) family.</text>
</comment>
<dbReference type="InterPro" id="IPR018108">
    <property type="entry name" value="MCP_transmembrane"/>
</dbReference>
<dbReference type="GeneID" id="55997451"/>
<evidence type="ECO:0000256" key="9">
    <source>
        <dbReference type="PROSITE-ProRule" id="PRU00282"/>
    </source>
</evidence>
<evidence type="ECO:0000256" key="8">
    <source>
        <dbReference type="ARBA" id="ARBA00023136"/>
    </source>
</evidence>
<accession>A0A7H8RBF4</accession>
<evidence type="ECO:0008006" key="13">
    <source>
        <dbReference type="Google" id="ProtNLM"/>
    </source>
</evidence>
<evidence type="ECO:0000256" key="2">
    <source>
        <dbReference type="ARBA" id="ARBA00006375"/>
    </source>
</evidence>
<keyword evidence="7" id="KW-1133">Transmembrane helix</keyword>
<dbReference type="PANTHER" id="PTHR45618">
    <property type="entry name" value="MITOCHONDRIAL DICARBOXYLATE CARRIER-RELATED"/>
    <property type="match status" value="1"/>
</dbReference>
<feature type="repeat" description="Solcar" evidence="9">
    <location>
        <begin position="204"/>
        <end position="287"/>
    </location>
</feature>
<dbReference type="EMBL" id="CP055902">
    <property type="protein sequence ID" value="QKX62805.1"/>
    <property type="molecule type" value="Genomic_DNA"/>
</dbReference>
<keyword evidence="6" id="KW-0496">Mitochondrion</keyword>
<comment type="subcellular location">
    <subcellularLocation>
        <location evidence="1">Membrane</location>
        <topology evidence="1">Multi-pass membrane protein</topology>
    </subcellularLocation>
</comment>
<evidence type="ECO:0000313" key="11">
    <source>
        <dbReference type="EMBL" id="QKX62805.1"/>
    </source>
</evidence>
<dbReference type="InterPro" id="IPR050391">
    <property type="entry name" value="Mito_Metabolite_Transporter"/>
</dbReference>
<evidence type="ECO:0000256" key="1">
    <source>
        <dbReference type="ARBA" id="ARBA00004141"/>
    </source>
</evidence>
<dbReference type="RefSeq" id="XP_035348979.1">
    <property type="nucleotide sequence ID" value="XM_035493086.1"/>
</dbReference>
<dbReference type="InterPro" id="IPR023395">
    <property type="entry name" value="MCP_dom_sf"/>
</dbReference>
<reference evidence="12" key="1">
    <citation type="submission" date="2020-06" db="EMBL/GenBank/DDBJ databases">
        <title>A chromosome-scale genome assembly of Talaromyces rugulosus W13939.</title>
        <authorList>
            <person name="Wang B."/>
            <person name="Guo L."/>
            <person name="Ye K."/>
            <person name="Wang L."/>
        </authorList>
    </citation>
    <scope>NUCLEOTIDE SEQUENCE [LARGE SCALE GENOMIC DNA]</scope>
    <source>
        <strain evidence="12">W13939</strain>
    </source>
</reference>
<keyword evidence="3 10" id="KW-0813">Transport</keyword>
<dbReference type="KEGG" id="trg:TRUGW13939_09970"/>
<name>A0A7H8RBF4_TALRU</name>
<dbReference type="OrthoDB" id="448427at2759"/>
<sequence>MTEFKQTSTSSPSTSSTSTLVKTMDIHYPRWFGGSASCMAVVTSHPFDLVKVRMQATTKGPKEGFIRIGLGILSAGCMRSLTYGATRIALYEELKKSTGAASPSISTLSAMAAVSGFVGALFGTPSDIANIRMQNDRSLPLENRRNYQNVFDAWIKMKRHEGWRAFYQGLWPNCFRCAIMTTSQLASYDVFKRILQKISCTTKELPIIHLSASLLASLVATTICSPMDIIRTQLMSSSKQASLFTVVKELVRSEGYRWVFRGWTPSFLRLGPQTMATLIFMEQHRRVYRIWKGFE</sequence>
<dbReference type="PROSITE" id="PS50920">
    <property type="entry name" value="SOLCAR"/>
    <property type="match status" value="2"/>
</dbReference>
<dbReference type="SUPFAM" id="SSF103506">
    <property type="entry name" value="Mitochondrial carrier"/>
    <property type="match status" value="1"/>
</dbReference>
<dbReference type="Pfam" id="PF00153">
    <property type="entry name" value="Mito_carr"/>
    <property type="match status" value="3"/>
</dbReference>
<keyword evidence="4 9" id="KW-0812">Transmembrane</keyword>
<proteinExistence type="inferred from homology"/>
<keyword evidence="5" id="KW-0677">Repeat</keyword>
<dbReference type="Gene3D" id="1.50.40.10">
    <property type="entry name" value="Mitochondrial carrier domain"/>
    <property type="match status" value="1"/>
</dbReference>
<evidence type="ECO:0000256" key="10">
    <source>
        <dbReference type="RuleBase" id="RU000488"/>
    </source>
</evidence>